<organism evidence="2 3">
    <name type="scientific">Stylosanthes scabra</name>
    <dbReference type="NCBI Taxonomy" id="79078"/>
    <lineage>
        <taxon>Eukaryota</taxon>
        <taxon>Viridiplantae</taxon>
        <taxon>Streptophyta</taxon>
        <taxon>Embryophyta</taxon>
        <taxon>Tracheophyta</taxon>
        <taxon>Spermatophyta</taxon>
        <taxon>Magnoliopsida</taxon>
        <taxon>eudicotyledons</taxon>
        <taxon>Gunneridae</taxon>
        <taxon>Pentapetalae</taxon>
        <taxon>rosids</taxon>
        <taxon>fabids</taxon>
        <taxon>Fabales</taxon>
        <taxon>Fabaceae</taxon>
        <taxon>Papilionoideae</taxon>
        <taxon>50 kb inversion clade</taxon>
        <taxon>dalbergioids sensu lato</taxon>
        <taxon>Dalbergieae</taxon>
        <taxon>Pterocarpus clade</taxon>
        <taxon>Stylosanthes</taxon>
    </lineage>
</organism>
<sequence length="107" mass="12234">MATTVVRRKSFHIRTLNGNKETFPKNYSRSYLEREAISGRQEDKVLAVTLRSGKQLERPPLTTHHIPPETSRKVDIQHGEGNIQDTPEAVTTNPRQTTNEDRRPTSL</sequence>
<protein>
    <submittedName>
        <fullName evidence="2">Uncharacterized protein</fullName>
    </submittedName>
</protein>
<proteinExistence type="predicted"/>
<dbReference type="EMBL" id="JASCZI010151837">
    <property type="protein sequence ID" value="MED6174619.1"/>
    <property type="molecule type" value="Genomic_DNA"/>
</dbReference>
<accession>A0ABU6VM64</accession>
<feature type="compositionally biased region" description="Basic and acidic residues" evidence="1">
    <location>
        <begin position="98"/>
        <end position="107"/>
    </location>
</feature>
<name>A0ABU6VM64_9FABA</name>
<evidence type="ECO:0000313" key="3">
    <source>
        <dbReference type="Proteomes" id="UP001341840"/>
    </source>
</evidence>
<reference evidence="2 3" key="1">
    <citation type="journal article" date="2023" name="Plants (Basel)">
        <title>Bridging the Gap: Combining Genomics and Transcriptomics Approaches to Understand Stylosanthes scabra, an Orphan Legume from the Brazilian Caatinga.</title>
        <authorList>
            <person name="Ferreira-Neto J.R.C."/>
            <person name="da Silva M.D."/>
            <person name="Binneck E."/>
            <person name="de Melo N.F."/>
            <person name="da Silva R.H."/>
            <person name="de Melo A.L.T.M."/>
            <person name="Pandolfi V."/>
            <person name="Bustamante F.O."/>
            <person name="Brasileiro-Vidal A.C."/>
            <person name="Benko-Iseppon A.M."/>
        </authorList>
    </citation>
    <scope>NUCLEOTIDE SEQUENCE [LARGE SCALE GENOMIC DNA]</scope>
    <source>
        <tissue evidence="2">Leaves</tissue>
    </source>
</reference>
<feature type="compositionally biased region" description="Polar residues" evidence="1">
    <location>
        <begin position="83"/>
        <end position="97"/>
    </location>
</feature>
<evidence type="ECO:0000313" key="2">
    <source>
        <dbReference type="EMBL" id="MED6174619.1"/>
    </source>
</evidence>
<gene>
    <name evidence="2" type="ORF">PIB30_070727</name>
</gene>
<feature type="region of interest" description="Disordered" evidence="1">
    <location>
        <begin position="53"/>
        <end position="107"/>
    </location>
</feature>
<dbReference type="Proteomes" id="UP001341840">
    <property type="component" value="Unassembled WGS sequence"/>
</dbReference>
<keyword evidence="3" id="KW-1185">Reference proteome</keyword>
<evidence type="ECO:0000256" key="1">
    <source>
        <dbReference type="SAM" id="MobiDB-lite"/>
    </source>
</evidence>
<comment type="caution">
    <text evidence="2">The sequence shown here is derived from an EMBL/GenBank/DDBJ whole genome shotgun (WGS) entry which is preliminary data.</text>
</comment>
<feature type="compositionally biased region" description="Basic and acidic residues" evidence="1">
    <location>
        <begin position="66"/>
        <end position="78"/>
    </location>
</feature>